<dbReference type="EMBL" id="CAEZTT010000062">
    <property type="protein sequence ID" value="CAB4576887.1"/>
    <property type="molecule type" value="Genomic_DNA"/>
</dbReference>
<dbReference type="Gene3D" id="2.30.22.10">
    <property type="entry name" value="Head domain of nucleotide exchange factor GrpE"/>
    <property type="match status" value="1"/>
</dbReference>
<name>A0A6J6ELA9_9ZZZZ</name>
<dbReference type="InterPro" id="IPR009012">
    <property type="entry name" value="GrpE_head"/>
</dbReference>
<organism evidence="2">
    <name type="scientific">freshwater metagenome</name>
    <dbReference type="NCBI Taxonomy" id="449393"/>
    <lineage>
        <taxon>unclassified sequences</taxon>
        <taxon>metagenomes</taxon>
        <taxon>ecological metagenomes</taxon>
    </lineage>
</organism>
<dbReference type="GO" id="GO:0051082">
    <property type="term" value="F:unfolded protein binding"/>
    <property type="evidence" value="ECO:0007669"/>
    <property type="project" value="TreeGrafter"/>
</dbReference>
<dbReference type="InterPro" id="IPR000740">
    <property type="entry name" value="GrpE"/>
</dbReference>
<evidence type="ECO:0000313" key="2">
    <source>
        <dbReference type="EMBL" id="CAB4576887.1"/>
    </source>
</evidence>
<dbReference type="Pfam" id="PF01025">
    <property type="entry name" value="GrpE"/>
    <property type="match status" value="1"/>
</dbReference>
<dbReference type="AlphaFoldDB" id="A0A6J6ELA9"/>
<dbReference type="SUPFAM" id="SSF51064">
    <property type="entry name" value="Head domain of nucleotide exchange factor GrpE"/>
    <property type="match status" value="1"/>
</dbReference>
<dbReference type="PANTHER" id="PTHR21237:SF23">
    <property type="entry name" value="GRPE PROTEIN HOMOLOG, MITOCHONDRIAL"/>
    <property type="match status" value="1"/>
</dbReference>
<dbReference type="GO" id="GO:0000774">
    <property type="term" value="F:adenyl-nucleotide exchange factor activity"/>
    <property type="evidence" value="ECO:0007669"/>
    <property type="project" value="InterPro"/>
</dbReference>
<dbReference type="GO" id="GO:0051087">
    <property type="term" value="F:protein-folding chaperone binding"/>
    <property type="evidence" value="ECO:0007669"/>
    <property type="project" value="InterPro"/>
</dbReference>
<evidence type="ECO:0000256" key="1">
    <source>
        <dbReference type="ARBA" id="ARBA00023186"/>
    </source>
</evidence>
<accession>A0A6J6ELA9</accession>
<dbReference type="PANTHER" id="PTHR21237">
    <property type="entry name" value="GRPE PROTEIN"/>
    <property type="match status" value="1"/>
</dbReference>
<sequence length="106" mass="11700">MEQLLPLLDDIDRAREHEELTGGFAAVADNLTKVVERFNLIPVGAVGDEFDPSEHEALQMIESENFTVPSVATVLRKGYRRGDKLIRPAQVVVAEPITAEVTAEEN</sequence>
<dbReference type="GO" id="GO:0042803">
    <property type="term" value="F:protein homodimerization activity"/>
    <property type="evidence" value="ECO:0007669"/>
    <property type="project" value="InterPro"/>
</dbReference>
<proteinExistence type="predicted"/>
<reference evidence="2" key="1">
    <citation type="submission" date="2020-05" db="EMBL/GenBank/DDBJ databases">
        <authorList>
            <person name="Chiriac C."/>
            <person name="Salcher M."/>
            <person name="Ghai R."/>
            <person name="Kavagutti S V."/>
        </authorList>
    </citation>
    <scope>NUCLEOTIDE SEQUENCE</scope>
</reference>
<keyword evidence="1" id="KW-0143">Chaperone</keyword>
<protein>
    <submittedName>
        <fullName evidence="2">Unannotated protein</fullName>
    </submittedName>
</protein>
<dbReference type="PROSITE" id="PS01071">
    <property type="entry name" value="GRPE"/>
    <property type="match status" value="1"/>
</dbReference>
<dbReference type="GO" id="GO:0006457">
    <property type="term" value="P:protein folding"/>
    <property type="evidence" value="ECO:0007669"/>
    <property type="project" value="InterPro"/>
</dbReference>
<gene>
    <name evidence="2" type="ORF">UFOPK1726_00626</name>
</gene>